<feature type="transmembrane region" description="Helical" evidence="6">
    <location>
        <begin position="220"/>
        <end position="241"/>
    </location>
</feature>
<feature type="transmembrane region" description="Helical" evidence="6">
    <location>
        <begin position="9"/>
        <end position="30"/>
    </location>
</feature>
<feature type="transmembrane region" description="Helical" evidence="6">
    <location>
        <begin position="276"/>
        <end position="294"/>
    </location>
</feature>
<feature type="transmembrane region" description="Helical" evidence="6">
    <location>
        <begin position="36"/>
        <end position="56"/>
    </location>
</feature>
<evidence type="ECO:0000259" key="7">
    <source>
        <dbReference type="Pfam" id="PF00892"/>
    </source>
</evidence>
<organism evidence="8 9">
    <name type="scientific">Amphritea balenae</name>
    <dbReference type="NCBI Taxonomy" id="452629"/>
    <lineage>
        <taxon>Bacteria</taxon>
        <taxon>Pseudomonadati</taxon>
        <taxon>Pseudomonadota</taxon>
        <taxon>Gammaproteobacteria</taxon>
        <taxon>Oceanospirillales</taxon>
        <taxon>Oceanospirillaceae</taxon>
        <taxon>Amphritea</taxon>
    </lineage>
</organism>
<dbReference type="PANTHER" id="PTHR32322">
    <property type="entry name" value="INNER MEMBRANE TRANSPORTER"/>
    <property type="match status" value="1"/>
</dbReference>
<evidence type="ECO:0000256" key="2">
    <source>
        <dbReference type="ARBA" id="ARBA00007362"/>
    </source>
</evidence>
<dbReference type="SUPFAM" id="SSF103481">
    <property type="entry name" value="Multidrug resistance efflux transporter EmrE"/>
    <property type="match status" value="2"/>
</dbReference>
<dbReference type="InterPro" id="IPR050638">
    <property type="entry name" value="AA-Vitamin_Transporters"/>
</dbReference>
<keyword evidence="9" id="KW-1185">Reference proteome</keyword>
<dbReference type="InterPro" id="IPR037185">
    <property type="entry name" value="EmrE-like"/>
</dbReference>
<accession>A0A3P1SJB8</accession>
<dbReference type="PANTHER" id="PTHR32322:SF2">
    <property type="entry name" value="EAMA DOMAIN-CONTAINING PROTEIN"/>
    <property type="match status" value="1"/>
</dbReference>
<sequence>MTQSVLHRYIIPALFILLWSSAFISSKYSVDHAPPLAILAVRMSIVVVLLGGWLWWRHGTGLFRSATAIHWCSQAVVGLLIHCCYLGGVFIAIEKGMDVGIAALIVGLQPILTAWLAAWLFKEQLTLFSVTGLLLGMVGLYVVIESRFGLAGVSEMSSASIIAIVMSLVAISIATLLQKRVGQTGLMLFNTWLQYLFAATGFLIVSLSTEQWVFNWNAELVLSLSWMVLAISLGAIPLLMLMIRAGEATRVSSIFYLVTPVTALLAYLFFGEQLSLNAWLGMALVVIGVALVVTPKQYFYRLSIKRAG</sequence>
<comment type="caution">
    <text evidence="8">The sequence shown here is derived from an EMBL/GenBank/DDBJ whole genome shotgun (WGS) entry which is preliminary data.</text>
</comment>
<evidence type="ECO:0000256" key="5">
    <source>
        <dbReference type="ARBA" id="ARBA00023136"/>
    </source>
</evidence>
<name>A0A3P1SJB8_9GAMM</name>
<dbReference type="Proteomes" id="UP000267535">
    <property type="component" value="Unassembled WGS sequence"/>
</dbReference>
<proteinExistence type="inferred from homology"/>
<feature type="domain" description="EamA" evidence="7">
    <location>
        <begin position="14"/>
        <end position="144"/>
    </location>
</feature>
<comment type="subcellular location">
    <subcellularLocation>
        <location evidence="1">Membrane</location>
        <topology evidence="1">Multi-pass membrane protein</topology>
    </subcellularLocation>
</comment>
<dbReference type="Pfam" id="PF00892">
    <property type="entry name" value="EamA"/>
    <property type="match status" value="2"/>
</dbReference>
<feature type="domain" description="EamA" evidence="7">
    <location>
        <begin position="160"/>
        <end position="293"/>
    </location>
</feature>
<feature type="transmembrane region" description="Helical" evidence="6">
    <location>
        <begin position="156"/>
        <end position="177"/>
    </location>
</feature>
<feature type="transmembrane region" description="Helical" evidence="6">
    <location>
        <begin position="253"/>
        <end position="270"/>
    </location>
</feature>
<comment type="similarity">
    <text evidence="2">Belongs to the EamA transporter family.</text>
</comment>
<reference evidence="8 9" key="1">
    <citation type="submission" date="2018-11" db="EMBL/GenBank/DDBJ databases">
        <title>The draft genome sequence of Amphritea balenae JAMM 1525T.</title>
        <authorList>
            <person name="Fang Z."/>
            <person name="Zhang Y."/>
            <person name="Han X."/>
        </authorList>
    </citation>
    <scope>NUCLEOTIDE SEQUENCE [LARGE SCALE GENOMIC DNA]</scope>
    <source>
        <strain evidence="8 9">JAMM 1525</strain>
    </source>
</reference>
<gene>
    <name evidence="8" type="ORF">EHS89_19080</name>
</gene>
<feature type="transmembrane region" description="Helical" evidence="6">
    <location>
        <begin position="68"/>
        <end position="93"/>
    </location>
</feature>
<keyword evidence="4 6" id="KW-1133">Transmembrane helix</keyword>
<evidence type="ECO:0000256" key="6">
    <source>
        <dbReference type="SAM" id="Phobius"/>
    </source>
</evidence>
<evidence type="ECO:0000313" key="9">
    <source>
        <dbReference type="Proteomes" id="UP000267535"/>
    </source>
</evidence>
<dbReference type="AlphaFoldDB" id="A0A3P1SJB8"/>
<dbReference type="InterPro" id="IPR000620">
    <property type="entry name" value="EamA_dom"/>
</dbReference>
<dbReference type="OrthoDB" id="9809509at2"/>
<dbReference type="GO" id="GO:0016020">
    <property type="term" value="C:membrane"/>
    <property type="evidence" value="ECO:0007669"/>
    <property type="project" value="UniProtKB-SubCell"/>
</dbReference>
<evidence type="ECO:0000313" key="8">
    <source>
        <dbReference type="EMBL" id="RRC97060.1"/>
    </source>
</evidence>
<evidence type="ECO:0000256" key="1">
    <source>
        <dbReference type="ARBA" id="ARBA00004141"/>
    </source>
</evidence>
<dbReference type="RefSeq" id="WP_124927770.1">
    <property type="nucleotide sequence ID" value="NZ_BMOH01000003.1"/>
</dbReference>
<evidence type="ECO:0000256" key="3">
    <source>
        <dbReference type="ARBA" id="ARBA00022692"/>
    </source>
</evidence>
<dbReference type="EMBL" id="RQXV01000014">
    <property type="protein sequence ID" value="RRC97060.1"/>
    <property type="molecule type" value="Genomic_DNA"/>
</dbReference>
<keyword evidence="5 6" id="KW-0472">Membrane</keyword>
<protein>
    <submittedName>
        <fullName evidence="8">DMT family transporter</fullName>
    </submittedName>
</protein>
<evidence type="ECO:0000256" key="4">
    <source>
        <dbReference type="ARBA" id="ARBA00022989"/>
    </source>
</evidence>
<feature type="transmembrane region" description="Helical" evidence="6">
    <location>
        <begin position="125"/>
        <end position="144"/>
    </location>
</feature>
<feature type="transmembrane region" description="Helical" evidence="6">
    <location>
        <begin position="189"/>
        <end position="208"/>
    </location>
</feature>
<keyword evidence="3 6" id="KW-0812">Transmembrane</keyword>
<feature type="transmembrane region" description="Helical" evidence="6">
    <location>
        <begin position="99"/>
        <end position="118"/>
    </location>
</feature>